<accession>A0AA37F8G5</accession>
<dbReference type="AlphaFoldDB" id="A0AA37F8G5"/>
<proteinExistence type="predicted"/>
<sequence length="81" mass="9232">MEKQFEEILRRHLPFISADEEMTWESDLRDLGLDSVGMVDLLSQLEGEYQVRFVDEALEMETFATPGTLWGALSRLIGTPA</sequence>
<name>A0AA37F8G5_9ACTN</name>
<organism evidence="4 5">
    <name type="scientific">Planomonospora parontospora</name>
    <dbReference type="NCBI Taxonomy" id="58119"/>
    <lineage>
        <taxon>Bacteria</taxon>
        <taxon>Bacillati</taxon>
        <taxon>Actinomycetota</taxon>
        <taxon>Actinomycetes</taxon>
        <taxon>Streptosporangiales</taxon>
        <taxon>Streptosporangiaceae</taxon>
        <taxon>Planomonospora</taxon>
    </lineage>
</organism>
<protein>
    <recommendedName>
        <fullName evidence="3">Carrier domain-containing protein</fullName>
    </recommendedName>
</protein>
<evidence type="ECO:0000256" key="2">
    <source>
        <dbReference type="ARBA" id="ARBA00022553"/>
    </source>
</evidence>
<comment type="caution">
    <text evidence="4">The sequence shown here is derived from an EMBL/GenBank/DDBJ whole genome shotgun (WGS) entry which is preliminary data.</text>
</comment>
<reference evidence="4" key="2">
    <citation type="submission" date="2022-09" db="EMBL/GenBank/DDBJ databases">
        <authorList>
            <person name="Sun Q."/>
            <person name="Ohkuma M."/>
        </authorList>
    </citation>
    <scope>NUCLEOTIDE SEQUENCE</scope>
    <source>
        <strain evidence="4">JCM 3093</strain>
    </source>
</reference>
<dbReference type="Proteomes" id="UP000627984">
    <property type="component" value="Unassembled WGS sequence"/>
</dbReference>
<evidence type="ECO:0000313" key="4">
    <source>
        <dbReference type="EMBL" id="GGK97922.1"/>
    </source>
</evidence>
<dbReference type="Gene3D" id="1.10.1200.10">
    <property type="entry name" value="ACP-like"/>
    <property type="match status" value="1"/>
</dbReference>
<dbReference type="PROSITE" id="PS00012">
    <property type="entry name" value="PHOSPHOPANTETHEINE"/>
    <property type="match status" value="1"/>
</dbReference>
<gene>
    <name evidence="4" type="ORF">GCM10010126_66660</name>
</gene>
<keyword evidence="1" id="KW-0596">Phosphopantetheine</keyword>
<dbReference type="InterPro" id="IPR006162">
    <property type="entry name" value="Ppantetheine_attach_site"/>
</dbReference>
<evidence type="ECO:0000259" key="3">
    <source>
        <dbReference type="PROSITE" id="PS50075"/>
    </source>
</evidence>
<evidence type="ECO:0000256" key="1">
    <source>
        <dbReference type="ARBA" id="ARBA00022450"/>
    </source>
</evidence>
<feature type="domain" description="Carrier" evidence="3">
    <location>
        <begin position="1"/>
        <end position="77"/>
    </location>
</feature>
<dbReference type="InterPro" id="IPR036736">
    <property type="entry name" value="ACP-like_sf"/>
</dbReference>
<keyword evidence="2" id="KW-0597">Phosphoprotein</keyword>
<dbReference type="InterPro" id="IPR009081">
    <property type="entry name" value="PP-bd_ACP"/>
</dbReference>
<dbReference type="PROSITE" id="PS50075">
    <property type="entry name" value="CARRIER"/>
    <property type="match status" value="1"/>
</dbReference>
<dbReference type="EMBL" id="BMQD01000040">
    <property type="protein sequence ID" value="GGK97922.1"/>
    <property type="molecule type" value="Genomic_DNA"/>
</dbReference>
<reference evidence="4" key="1">
    <citation type="journal article" date="2014" name="Int. J. Syst. Evol. Microbiol.">
        <title>Complete genome sequence of Corynebacterium casei LMG S-19264T (=DSM 44701T), isolated from a smear-ripened cheese.</title>
        <authorList>
            <consortium name="US DOE Joint Genome Institute (JGI-PGF)"/>
            <person name="Walter F."/>
            <person name="Albersmeier A."/>
            <person name="Kalinowski J."/>
            <person name="Ruckert C."/>
        </authorList>
    </citation>
    <scope>NUCLEOTIDE SEQUENCE</scope>
    <source>
        <strain evidence="4">JCM 3093</strain>
    </source>
</reference>
<dbReference type="SUPFAM" id="SSF47336">
    <property type="entry name" value="ACP-like"/>
    <property type="match status" value="1"/>
</dbReference>
<evidence type="ECO:0000313" key="5">
    <source>
        <dbReference type="Proteomes" id="UP000627984"/>
    </source>
</evidence>
<dbReference type="Pfam" id="PF00550">
    <property type="entry name" value="PP-binding"/>
    <property type="match status" value="1"/>
</dbReference>